<dbReference type="EMBL" id="RCZG01000051">
    <property type="protein sequence ID" value="TPG23709.1"/>
    <property type="molecule type" value="Genomic_DNA"/>
</dbReference>
<comment type="caution">
    <text evidence="1">The sequence shown here is derived from an EMBL/GenBank/DDBJ whole genome shotgun (WGS) entry which is preliminary data.</text>
</comment>
<proteinExistence type="predicted"/>
<gene>
    <name evidence="1" type="ORF">EAH80_31075</name>
</gene>
<evidence type="ECO:0000313" key="2">
    <source>
        <dbReference type="Proteomes" id="UP000320095"/>
    </source>
</evidence>
<sequence length="85" mass="9002">MADARPLASRARGIGRGFAVTAAAGAAAGLATAGYGLWEKNQFVLREESLPILPPGFGPLRILHLSDIHFVPGQHRKAQWLSSLA</sequence>
<keyword evidence="2" id="KW-1185">Reference proteome</keyword>
<evidence type="ECO:0000313" key="1">
    <source>
        <dbReference type="EMBL" id="TPG23709.1"/>
    </source>
</evidence>
<accession>A0A502DGW9</accession>
<dbReference type="AlphaFoldDB" id="A0A502DGW9"/>
<reference evidence="1 2" key="1">
    <citation type="journal article" date="2019" name="Environ. Microbiol.">
        <title>Species interactions and distinct microbial communities in high Arctic permafrost affected cryosols are associated with the CH4 and CO2 gas fluxes.</title>
        <authorList>
            <person name="Altshuler I."/>
            <person name="Hamel J."/>
            <person name="Turney S."/>
            <person name="Magnuson E."/>
            <person name="Levesque R."/>
            <person name="Greer C."/>
            <person name="Whyte L.G."/>
        </authorList>
    </citation>
    <scope>NUCLEOTIDE SEQUENCE [LARGE SCALE GENOMIC DNA]</scope>
    <source>
        <strain evidence="1 2">S5.20</strain>
    </source>
</reference>
<organism evidence="1 2">
    <name type="scientific">Mycolicibacterium hodleri</name>
    <dbReference type="NCBI Taxonomy" id="49897"/>
    <lineage>
        <taxon>Bacteria</taxon>
        <taxon>Bacillati</taxon>
        <taxon>Actinomycetota</taxon>
        <taxon>Actinomycetes</taxon>
        <taxon>Mycobacteriales</taxon>
        <taxon>Mycobacteriaceae</taxon>
        <taxon>Mycolicibacterium</taxon>
    </lineage>
</organism>
<dbReference type="Proteomes" id="UP000320095">
    <property type="component" value="Unassembled WGS sequence"/>
</dbReference>
<protein>
    <submittedName>
        <fullName evidence="1">Metallophosphoesterase</fullName>
    </submittedName>
</protein>
<feature type="non-terminal residue" evidence="1">
    <location>
        <position position="85"/>
    </location>
</feature>
<name>A0A502DGW9_9MYCO</name>